<dbReference type="Proteomes" id="UP000228934">
    <property type="component" value="Unassembled WGS sequence"/>
</dbReference>
<organism evidence="1 2">
    <name type="scientific">Aquarana catesbeiana</name>
    <name type="common">American bullfrog</name>
    <name type="synonym">Rana catesbeiana</name>
    <dbReference type="NCBI Taxonomy" id="8400"/>
    <lineage>
        <taxon>Eukaryota</taxon>
        <taxon>Metazoa</taxon>
        <taxon>Chordata</taxon>
        <taxon>Craniata</taxon>
        <taxon>Vertebrata</taxon>
        <taxon>Euteleostomi</taxon>
        <taxon>Amphibia</taxon>
        <taxon>Batrachia</taxon>
        <taxon>Anura</taxon>
        <taxon>Neobatrachia</taxon>
        <taxon>Ranoidea</taxon>
        <taxon>Ranidae</taxon>
        <taxon>Aquarana</taxon>
    </lineage>
</organism>
<keyword evidence="2" id="KW-1185">Reference proteome</keyword>
<name>A0A2G9SIG0_AQUCT</name>
<dbReference type="EMBL" id="KV924434">
    <property type="protein sequence ID" value="PIO39842.1"/>
    <property type="molecule type" value="Genomic_DNA"/>
</dbReference>
<proteinExistence type="predicted"/>
<dbReference type="OrthoDB" id="1711136at2759"/>
<gene>
    <name evidence="1" type="ORF">AB205_0075890</name>
</gene>
<accession>A0A2G9SIG0</accession>
<evidence type="ECO:0000313" key="2">
    <source>
        <dbReference type="Proteomes" id="UP000228934"/>
    </source>
</evidence>
<dbReference type="AlphaFoldDB" id="A0A2G9SIG0"/>
<reference evidence="2" key="1">
    <citation type="journal article" date="2017" name="Nat. Commun.">
        <title>The North American bullfrog draft genome provides insight into hormonal regulation of long noncoding RNA.</title>
        <authorList>
            <person name="Hammond S.A."/>
            <person name="Warren R.L."/>
            <person name="Vandervalk B.P."/>
            <person name="Kucuk E."/>
            <person name="Khan H."/>
            <person name="Gibb E.A."/>
            <person name="Pandoh P."/>
            <person name="Kirk H."/>
            <person name="Zhao Y."/>
            <person name="Jones M."/>
            <person name="Mungall A.J."/>
            <person name="Coope R."/>
            <person name="Pleasance S."/>
            <person name="Moore R.A."/>
            <person name="Holt R.A."/>
            <person name="Round J.M."/>
            <person name="Ohora S."/>
            <person name="Walle B.V."/>
            <person name="Veldhoen N."/>
            <person name="Helbing C.C."/>
            <person name="Birol I."/>
        </authorList>
    </citation>
    <scope>NUCLEOTIDE SEQUENCE [LARGE SCALE GENOMIC DNA]</scope>
</reference>
<sequence length="147" mass="15996">MDLCTHNRILHHRTFVAGKFVCLHSQHLSDENRKSLSSGAYTRPSQYSFPAVMFVAAPTVGMPSMPAHCAEEILPSASGSTTAPKNSLQGLDGQSQPMAFYIVLDTPSVRAPQQNSQLCFCPLGFFCVFLPTFACSSTSCYILCNLI</sequence>
<evidence type="ECO:0000313" key="1">
    <source>
        <dbReference type="EMBL" id="PIO39842.1"/>
    </source>
</evidence>
<protein>
    <submittedName>
        <fullName evidence="1">Uncharacterized protein</fullName>
    </submittedName>
</protein>